<evidence type="ECO:0000313" key="3">
    <source>
        <dbReference type="Proteomes" id="UP000037510"/>
    </source>
</evidence>
<dbReference type="EMBL" id="JTDY01003649">
    <property type="protein sequence ID" value="KOB69214.1"/>
    <property type="molecule type" value="Genomic_DNA"/>
</dbReference>
<organism evidence="2 3">
    <name type="scientific">Operophtera brumata</name>
    <name type="common">Winter moth</name>
    <name type="synonym">Phalaena brumata</name>
    <dbReference type="NCBI Taxonomy" id="104452"/>
    <lineage>
        <taxon>Eukaryota</taxon>
        <taxon>Metazoa</taxon>
        <taxon>Ecdysozoa</taxon>
        <taxon>Arthropoda</taxon>
        <taxon>Hexapoda</taxon>
        <taxon>Insecta</taxon>
        <taxon>Pterygota</taxon>
        <taxon>Neoptera</taxon>
        <taxon>Endopterygota</taxon>
        <taxon>Lepidoptera</taxon>
        <taxon>Glossata</taxon>
        <taxon>Ditrysia</taxon>
        <taxon>Geometroidea</taxon>
        <taxon>Geometridae</taxon>
        <taxon>Larentiinae</taxon>
        <taxon>Operophtera</taxon>
    </lineage>
</organism>
<dbReference type="PANTHER" id="PTHR12756:SF12">
    <property type="entry name" value="CYTOSOLIC CARBOXYPEPTIDASE-LIKE PROTEIN 5"/>
    <property type="match status" value="1"/>
</dbReference>
<dbReference type="STRING" id="104452.A0A0L7L1T1"/>
<accession>A0A0L7L1T1</accession>
<comment type="caution">
    <text evidence="2">The sequence shown here is derived from an EMBL/GenBank/DDBJ whole genome shotgun (WGS) entry which is preliminary data.</text>
</comment>
<dbReference type="PANTHER" id="PTHR12756">
    <property type="entry name" value="CYTOSOLIC CARBOXYPEPTIDASE"/>
    <property type="match status" value="1"/>
</dbReference>
<dbReference type="InterPro" id="IPR050821">
    <property type="entry name" value="Cytosolic_carboxypeptidase"/>
</dbReference>
<comment type="cofactor">
    <cofactor evidence="1">
        <name>Zn(2+)</name>
        <dbReference type="ChEBI" id="CHEBI:29105"/>
    </cofactor>
</comment>
<name>A0A0L7L1T1_OPEBR</name>
<proteinExistence type="predicted"/>
<gene>
    <name evidence="2" type="ORF">OBRU01_17144</name>
</gene>
<dbReference type="Gene3D" id="3.40.630.10">
    <property type="entry name" value="Zn peptidases"/>
    <property type="match status" value="1"/>
</dbReference>
<dbReference type="Proteomes" id="UP000037510">
    <property type="component" value="Unassembled WGS sequence"/>
</dbReference>
<evidence type="ECO:0000256" key="1">
    <source>
        <dbReference type="ARBA" id="ARBA00001947"/>
    </source>
</evidence>
<sequence>MSMNNLHFHFSSCNFTERNMYLKDRRDGMSREGSGRVAVLKATGLVRSYTLECNYNTGRLVNVLPPPVRDPPVPAPHAAPPPPKYTPHIFEEVNPFQVCVCASQ</sequence>
<protein>
    <submittedName>
        <fullName evidence="2">Putative ATP/GTP binding protein-like 5</fullName>
    </submittedName>
</protein>
<evidence type="ECO:0000313" key="2">
    <source>
        <dbReference type="EMBL" id="KOB69214.1"/>
    </source>
</evidence>
<dbReference type="AlphaFoldDB" id="A0A0L7L1T1"/>
<keyword evidence="3" id="KW-1185">Reference proteome</keyword>
<reference evidence="2 3" key="1">
    <citation type="journal article" date="2015" name="Genome Biol. Evol.">
        <title>The genome of winter moth (Operophtera brumata) provides a genomic perspective on sexual dimorphism and phenology.</title>
        <authorList>
            <person name="Derks M.F."/>
            <person name="Smit S."/>
            <person name="Salis L."/>
            <person name="Schijlen E."/>
            <person name="Bossers A."/>
            <person name="Mateman C."/>
            <person name="Pijl A.S."/>
            <person name="de Ridder D."/>
            <person name="Groenen M.A."/>
            <person name="Visser M.E."/>
            <person name="Megens H.J."/>
        </authorList>
    </citation>
    <scope>NUCLEOTIDE SEQUENCE [LARGE SCALE GENOMIC DNA]</scope>
    <source>
        <strain evidence="2">WM2013NL</strain>
        <tissue evidence="2">Head and thorax</tissue>
    </source>
</reference>